<proteinExistence type="predicted"/>
<accession>A0A2N5XQT7</accession>
<gene>
    <name evidence="1" type="ORF">C0081_12150</name>
</gene>
<name>A0A2N5XQT7_9HYPH</name>
<evidence type="ECO:0000313" key="1">
    <source>
        <dbReference type="EMBL" id="PLW76807.1"/>
    </source>
</evidence>
<evidence type="ECO:0000313" key="2">
    <source>
        <dbReference type="Proteomes" id="UP000234881"/>
    </source>
</evidence>
<keyword evidence="2" id="KW-1185">Reference proteome</keyword>
<dbReference type="EMBL" id="PKUQ01000022">
    <property type="protein sequence ID" value="PLW76807.1"/>
    <property type="molecule type" value="Genomic_DNA"/>
</dbReference>
<dbReference type="OrthoDB" id="7570189at2"/>
<comment type="caution">
    <text evidence="1">The sequence shown here is derived from an EMBL/GenBank/DDBJ whole genome shotgun (WGS) entry which is preliminary data.</text>
</comment>
<sequence>MRAGNLNKRVTFLEPLHTINASGGRVEVWGDDLTVWGGFRPDRGSESEDGGRLQASVSGLLKVRGSSDTRAIGEDWRVLINGDEYRIDAITNPDQRGRELHMVVTKGTLG</sequence>
<organism evidence="1 2">
    <name type="scientific">Cohaesibacter celericrescens</name>
    <dbReference type="NCBI Taxonomy" id="2067669"/>
    <lineage>
        <taxon>Bacteria</taxon>
        <taxon>Pseudomonadati</taxon>
        <taxon>Pseudomonadota</taxon>
        <taxon>Alphaproteobacteria</taxon>
        <taxon>Hyphomicrobiales</taxon>
        <taxon>Cohaesibacteraceae</taxon>
    </lineage>
</organism>
<dbReference type="Gene3D" id="2.40.10.270">
    <property type="entry name" value="Bacteriophage SPP1 head-tail adaptor protein"/>
    <property type="match status" value="1"/>
</dbReference>
<dbReference type="Pfam" id="PF05521">
    <property type="entry name" value="Phage_HCP"/>
    <property type="match status" value="1"/>
</dbReference>
<dbReference type="InterPro" id="IPR038666">
    <property type="entry name" value="SSP1_head-tail_sf"/>
</dbReference>
<evidence type="ECO:0008006" key="3">
    <source>
        <dbReference type="Google" id="ProtNLM"/>
    </source>
</evidence>
<reference evidence="1 2" key="1">
    <citation type="submission" date="2018-01" db="EMBL/GenBank/DDBJ databases">
        <title>The draft genome sequence of Cohaesibacter sp. H1304.</title>
        <authorList>
            <person name="Wang N.-N."/>
            <person name="Du Z.-J."/>
        </authorList>
    </citation>
    <scope>NUCLEOTIDE SEQUENCE [LARGE SCALE GENOMIC DNA]</scope>
    <source>
        <strain evidence="1 2">H1304</strain>
    </source>
</reference>
<dbReference type="RefSeq" id="WP_101534095.1">
    <property type="nucleotide sequence ID" value="NZ_PKUQ01000022.1"/>
</dbReference>
<dbReference type="NCBIfam" id="TIGR01563">
    <property type="entry name" value="gp16_SPP1"/>
    <property type="match status" value="1"/>
</dbReference>
<dbReference type="AlphaFoldDB" id="A0A2N5XQT7"/>
<dbReference type="InterPro" id="IPR008767">
    <property type="entry name" value="Phage_SPP1_head-tail_adaptor"/>
</dbReference>
<dbReference type="Proteomes" id="UP000234881">
    <property type="component" value="Unassembled WGS sequence"/>
</dbReference>
<protein>
    <recommendedName>
        <fullName evidence="3">Head-tail adaptor protein</fullName>
    </recommendedName>
</protein>